<evidence type="ECO:0000256" key="3">
    <source>
        <dbReference type="ARBA" id="ARBA00022490"/>
    </source>
</evidence>
<dbReference type="InterPro" id="IPR015422">
    <property type="entry name" value="PyrdxlP-dep_Trfase_small"/>
</dbReference>
<evidence type="ECO:0000256" key="7">
    <source>
        <dbReference type="ARBA" id="ARBA00022898"/>
    </source>
</evidence>
<evidence type="ECO:0000256" key="2">
    <source>
        <dbReference type="ARBA" id="ARBA00006376"/>
    </source>
</evidence>
<organism evidence="10 11">
    <name type="scientific">Corallococcus soli</name>
    <dbReference type="NCBI Taxonomy" id="2710757"/>
    <lineage>
        <taxon>Bacteria</taxon>
        <taxon>Pseudomonadati</taxon>
        <taxon>Myxococcota</taxon>
        <taxon>Myxococcia</taxon>
        <taxon>Myxococcales</taxon>
        <taxon>Cystobacterineae</taxon>
        <taxon>Myxococcaceae</taxon>
        <taxon>Corallococcus</taxon>
    </lineage>
</organism>
<dbReference type="InterPro" id="IPR019798">
    <property type="entry name" value="Ser_HO-MeTrfase_PLP_BS"/>
</dbReference>
<name>A0ABR9PZS0_9BACT</name>
<dbReference type="SUPFAM" id="SSF53383">
    <property type="entry name" value="PLP-dependent transferases"/>
    <property type="match status" value="1"/>
</dbReference>
<feature type="site" description="Plays an important role in substrate specificity" evidence="8">
    <location>
        <position position="228"/>
    </location>
</feature>
<dbReference type="EMBL" id="JAAIYO010000018">
    <property type="protein sequence ID" value="MBE4753422.1"/>
    <property type="molecule type" value="Genomic_DNA"/>
</dbReference>
<dbReference type="PANTHER" id="PTHR11680:SF50">
    <property type="entry name" value="SERINE HYDROXYMETHYLTRANSFERASE"/>
    <property type="match status" value="1"/>
</dbReference>
<accession>A0ABR9PZS0</accession>
<comment type="caution">
    <text evidence="10">The sequence shown here is derived from an EMBL/GenBank/DDBJ whole genome shotgun (WGS) entry which is preliminary data.</text>
</comment>
<feature type="modified residue" description="N6-(pyridoxal phosphate)lysine" evidence="8">
    <location>
        <position position="229"/>
    </location>
</feature>
<dbReference type="Gene3D" id="3.90.1150.10">
    <property type="entry name" value="Aspartate Aminotransferase, domain 1"/>
    <property type="match status" value="1"/>
</dbReference>
<comment type="subunit">
    <text evidence="8">Homodimer.</text>
</comment>
<comment type="pathway">
    <text evidence="8">One-carbon metabolism; tetrahydrofolate interconversion.</text>
</comment>
<dbReference type="CDD" id="cd00378">
    <property type="entry name" value="SHMT"/>
    <property type="match status" value="1"/>
</dbReference>
<dbReference type="InterPro" id="IPR015424">
    <property type="entry name" value="PyrdxlP-dep_Trfase"/>
</dbReference>
<evidence type="ECO:0000313" key="11">
    <source>
        <dbReference type="Proteomes" id="UP001516472"/>
    </source>
</evidence>
<evidence type="ECO:0000259" key="9">
    <source>
        <dbReference type="Pfam" id="PF00464"/>
    </source>
</evidence>
<evidence type="ECO:0000256" key="5">
    <source>
        <dbReference type="ARBA" id="ARBA00022605"/>
    </source>
</evidence>
<evidence type="ECO:0000256" key="1">
    <source>
        <dbReference type="ARBA" id="ARBA00001933"/>
    </source>
</evidence>
<dbReference type="HAMAP" id="MF_00051">
    <property type="entry name" value="SHMT"/>
    <property type="match status" value="1"/>
</dbReference>
<gene>
    <name evidence="8" type="primary">glyA</name>
    <name evidence="10" type="ORF">G4177_35265</name>
</gene>
<dbReference type="InterPro" id="IPR049943">
    <property type="entry name" value="Ser_HO-MeTrfase-like"/>
</dbReference>
<dbReference type="InterPro" id="IPR001085">
    <property type="entry name" value="Ser_HO-MeTrfase"/>
</dbReference>
<comment type="subcellular location">
    <subcellularLocation>
        <location evidence="8">Cytoplasm</location>
    </subcellularLocation>
</comment>
<keyword evidence="5 8" id="KW-0028">Amino-acid biosynthesis</keyword>
<feature type="binding site" evidence="8">
    <location>
        <position position="120"/>
    </location>
    <ligand>
        <name>(6S)-5,6,7,8-tetrahydrofolate</name>
        <dbReference type="ChEBI" id="CHEBI:57453"/>
    </ligand>
</feature>
<keyword evidence="7 8" id="KW-0663">Pyridoxal phosphate</keyword>
<keyword evidence="11" id="KW-1185">Reference proteome</keyword>
<evidence type="ECO:0000256" key="4">
    <source>
        <dbReference type="ARBA" id="ARBA00022563"/>
    </source>
</evidence>
<keyword evidence="4 8" id="KW-0554">One-carbon metabolism</keyword>
<keyword evidence="3 8" id="KW-0963">Cytoplasm</keyword>
<protein>
    <recommendedName>
        <fullName evidence="8">Serine hydroxymethyltransferase</fullName>
        <shortName evidence="8">SHMT</shortName>
        <shortName evidence="8">Serine methylase</shortName>
        <ecNumber evidence="8">2.1.2.1</ecNumber>
    </recommendedName>
</protein>
<sequence>MENTRTLAQVDPEIAQVLRQETERQEEGLELIASENFVSPAVMEAVGSVLTNKYAEGYPGKRYYGGCDVVDVAETLAINRAKELFGADAVNVQAHSGSQANMGAFMALMKTGDTMLSLDLNSGGHLTHGAAFNFSGKLYKVVHYGLTRETETIDFAQVEALALEHKPKVLVVGASAYPRTLDFAKFREIADKVGASMLVDMAHIAGLVAAGVHPSPVPFAEIVTTTTHKTLRGPRGGMVLSKEAFAKSINSQIFPGIQGGPLMHAIAGKAVAFKEALTPEFKAYQKQIVANAQALAEALKSAGLRLCSGGTDNHLMLVDLRSKKLTGKVAEEVLGKAGITVNKNMIPFDPEKPMVTSGVRVGTPAITTRGMREKEMAVVGRLMGEALDSAQDDAGLARVRGQVKDLAQGFPLYASRLK</sequence>
<dbReference type="Gene3D" id="3.40.640.10">
    <property type="entry name" value="Type I PLP-dependent aspartate aminotransferase-like (Major domain)"/>
    <property type="match status" value="1"/>
</dbReference>
<comment type="function">
    <text evidence="8">Catalyzes the reversible interconversion of serine and glycine with tetrahydrofolate (THF) serving as the one-carbon carrier. This reaction serves as the major source of one-carbon groups required for the biosynthesis of purines, thymidylate, methionine, and other important biomolecules. Also exhibits THF-independent aldolase activity toward beta-hydroxyamino acids, producing glycine and aldehydes, via a retro-aldol mechanism.</text>
</comment>
<dbReference type="RefSeq" id="WP_193430570.1">
    <property type="nucleotide sequence ID" value="NZ_CBCSIP010000194.1"/>
</dbReference>
<dbReference type="PANTHER" id="PTHR11680">
    <property type="entry name" value="SERINE HYDROXYMETHYLTRANSFERASE"/>
    <property type="match status" value="1"/>
</dbReference>
<dbReference type="EC" id="2.1.2.1" evidence="8"/>
<comment type="pathway">
    <text evidence="8">Amino-acid biosynthesis; glycine biosynthesis; glycine from L-serine: step 1/1.</text>
</comment>
<dbReference type="PROSITE" id="PS00096">
    <property type="entry name" value="SHMT"/>
    <property type="match status" value="1"/>
</dbReference>
<comment type="similarity">
    <text evidence="2 8">Belongs to the SHMT family.</text>
</comment>
<feature type="binding site" evidence="8">
    <location>
        <position position="243"/>
    </location>
    <ligand>
        <name>(6S)-5,6,7,8-tetrahydrofolate</name>
        <dbReference type="ChEBI" id="CHEBI:57453"/>
    </ligand>
</feature>
<dbReference type="PIRSF" id="PIRSF000412">
    <property type="entry name" value="SHMT"/>
    <property type="match status" value="1"/>
</dbReference>
<dbReference type="Pfam" id="PF00464">
    <property type="entry name" value="SHMT"/>
    <property type="match status" value="1"/>
</dbReference>
<comment type="catalytic activity">
    <reaction evidence="8">
        <text>(6R)-5,10-methylene-5,6,7,8-tetrahydrofolate + glycine + H2O = (6S)-5,6,7,8-tetrahydrofolate + L-serine</text>
        <dbReference type="Rhea" id="RHEA:15481"/>
        <dbReference type="ChEBI" id="CHEBI:15377"/>
        <dbReference type="ChEBI" id="CHEBI:15636"/>
        <dbReference type="ChEBI" id="CHEBI:33384"/>
        <dbReference type="ChEBI" id="CHEBI:57305"/>
        <dbReference type="ChEBI" id="CHEBI:57453"/>
        <dbReference type="EC" id="2.1.2.1"/>
    </reaction>
</comment>
<comment type="caution">
    <text evidence="8">Lacks conserved residue(s) required for the propagation of feature annotation.</text>
</comment>
<feature type="domain" description="Serine hydroxymethyltransferase-like" evidence="9">
    <location>
        <begin position="7"/>
        <end position="382"/>
    </location>
</feature>
<reference evidence="10 11" key="1">
    <citation type="submission" date="2020-02" db="EMBL/GenBank/DDBJ databases">
        <authorList>
            <person name="Babadi Z.K."/>
            <person name="Risdian C."/>
            <person name="Ebrahimipour G.H."/>
            <person name="Wink J."/>
        </authorList>
    </citation>
    <scope>NUCLEOTIDE SEQUENCE [LARGE SCALE GENOMIC DNA]</scope>
    <source>
        <strain evidence="10 11">ZKHCc1 1396</strain>
    </source>
</reference>
<evidence type="ECO:0000256" key="6">
    <source>
        <dbReference type="ARBA" id="ARBA00022679"/>
    </source>
</evidence>
<dbReference type="Proteomes" id="UP001516472">
    <property type="component" value="Unassembled WGS sequence"/>
</dbReference>
<dbReference type="NCBIfam" id="NF000586">
    <property type="entry name" value="PRK00011.1"/>
    <property type="match status" value="1"/>
</dbReference>
<dbReference type="InterPro" id="IPR039429">
    <property type="entry name" value="SHMT-like_dom"/>
</dbReference>
<proteinExistence type="inferred from homology"/>
<evidence type="ECO:0000313" key="10">
    <source>
        <dbReference type="EMBL" id="MBE4753422.1"/>
    </source>
</evidence>
<comment type="cofactor">
    <cofactor evidence="1 8">
        <name>pyridoxal 5'-phosphate</name>
        <dbReference type="ChEBI" id="CHEBI:597326"/>
    </cofactor>
</comment>
<keyword evidence="6 8" id="KW-0808">Transferase</keyword>
<dbReference type="InterPro" id="IPR015421">
    <property type="entry name" value="PyrdxlP-dep_Trfase_major"/>
</dbReference>
<evidence type="ECO:0000256" key="8">
    <source>
        <dbReference type="HAMAP-Rule" id="MF_00051"/>
    </source>
</evidence>
<feature type="binding site" evidence="8">
    <location>
        <begin position="124"/>
        <end position="126"/>
    </location>
    <ligand>
        <name>(6S)-5,6,7,8-tetrahydrofolate</name>
        <dbReference type="ChEBI" id="CHEBI:57453"/>
    </ligand>
</feature>